<feature type="non-terminal residue" evidence="2">
    <location>
        <position position="50"/>
    </location>
</feature>
<name>X1FT20_9ZZZZ</name>
<reference evidence="2" key="1">
    <citation type="journal article" date="2014" name="Front. Microbiol.">
        <title>High frequency of phylogenetically diverse reductive dehalogenase-homologous genes in deep subseafloor sedimentary metagenomes.</title>
        <authorList>
            <person name="Kawai M."/>
            <person name="Futagami T."/>
            <person name="Toyoda A."/>
            <person name="Takaki Y."/>
            <person name="Nishi S."/>
            <person name="Hori S."/>
            <person name="Arai W."/>
            <person name="Tsubouchi T."/>
            <person name="Morono Y."/>
            <person name="Uchiyama I."/>
            <person name="Ito T."/>
            <person name="Fujiyama A."/>
            <person name="Inagaki F."/>
            <person name="Takami H."/>
        </authorList>
    </citation>
    <scope>NUCLEOTIDE SEQUENCE</scope>
    <source>
        <strain evidence="2">Expedition CK06-06</strain>
    </source>
</reference>
<gene>
    <name evidence="2" type="ORF">S03H2_05066</name>
</gene>
<dbReference type="GO" id="GO:0030976">
    <property type="term" value="F:thiamine pyrophosphate binding"/>
    <property type="evidence" value="ECO:0007669"/>
    <property type="project" value="InterPro"/>
</dbReference>
<dbReference type="Gene3D" id="3.40.50.970">
    <property type="match status" value="1"/>
</dbReference>
<feature type="domain" description="Thiamine pyrophosphate enzyme N-terminal TPP-binding" evidence="1">
    <location>
        <begin position="5"/>
        <end position="50"/>
    </location>
</feature>
<dbReference type="InterPro" id="IPR012001">
    <property type="entry name" value="Thiamin_PyroP_enz_TPP-bd_dom"/>
</dbReference>
<dbReference type="AlphaFoldDB" id="X1FT20"/>
<dbReference type="InterPro" id="IPR029061">
    <property type="entry name" value="THDP-binding"/>
</dbReference>
<accession>X1FT20</accession>
<evidence type="ECO:0000259" key="1">
    <source>
        <dbReference type="Pfam" id="PF02776"/>
    </source>
</evidence>
<sequence>MGRIQAAEALVKILENEGVEAIFGIPGAGHSAFLQCSEKSSIKHYLARHE</sequence>
<comment type="caution">
    <text evidence="2">The sequence shown here is derived from an EMBL/GenBank/DDBJ whole genome shotgun (WGS) entry which is preliminary data.</text>
</comment>
<dbReference type="Pfam" id="PF02776">
    <property type="entry name" value="TPP_enzyme_N"/>
    <property type="match status" value="1"/>
</dbReference>
<dbReference type="EMBL" id="BARU01002077">
    <property type="protein sequence ID" value="GAH23918.1"/>
    <property type="molecule type" value="Genomic_DNA"/>
</dbReference>
<dbReference type="CDD" id="cd07035">
    <property type="entry name" value="TPP_PYR_POX_like"/>
    <property type="match status" value="1"/>
</dbReference>
<organism evidence="2">
    <name type="scientific">marine sediment metagenome</name>
    <dbReference type="NCBI Taxonomy" id="412755"/>
    <lineage>
        <taxon>unclassified sequences</taxon>
        <taxon>metagenomes</taxon>
        <taxon>ecological metagenomes</taxon>
    </lineage>
</organism>
<protein>
    <recommendedName>
        <fullName evidence="1">Thiamine pyrophosphate enzyme N-terminal TPP-binding domain-containing protein</fullName>
    </recommendedName>
</protein>
<evidence type="ECO:0000313" key="2">
    <source>
        <dbReference type="EMBL" id="GAH23918.1"/>
    </source>
</evidence>
<proteinExistence type="predicted"/>
<dbReference type="SUPFAM" id="SSF52518">
    <property type="entry name" value="Thiamin diphosphate-binding fold (THDP-binding)"/>
    <property type="match status" value="1"/>
</dbReference>